<evidence type="ECO:0000313" key="1">
    <source>
        <dbReference type="EMBL" id="CBX95051.1"/>
    </source>
</evidence>
<dbReference type="Proteomes" id="UP000002668">
    <property type="component" value="Genome"/>
</dbReference>
<dbReference type="OrthoDB" id="3735750at2759"/>
<keyword evidence="2" id="KW-1185">Reference proteome</keyword>
<organism evidence="2">
    <name type="scientific">Leptosphaeria maculans (strain JN3 / isolate v23.1.3 / race Av1-4-5-6-7-8)</name>
    <name type="common">Blackleg fungus</name>
    <name type="synonym">Phoma lingam</name>
    <dbReference type="NCBI Taxonomy" id="985895"/>
    <lineage>
        <taxon>Eukaryota</taxon>
        <taxon>Fungi</taxon>
        <taxon>Dikarya</taxon>
        <taxon>Ascomycota</taxon>
        <taxon>Pezizomycotina</taxon>
        <taxon>Dothideomycetes</taxon>
        <taxon>Pleosporomycetidae</taxon>
        <taxon>Pleosporales</taxon>
        <taxon>Pleosporineae</taxon>
        <taxon>Leptosphaeriaceae</taxon>
        <taxon>Plenodomus</taxon>
        <taxon>Plenodomus lingam/Leptosphaeria maculans species complex</taxon>
    </lineage>
</organism>
<accession>E4ZUH2</accession>
<name>E4ZUH2_LEPMJ</name>
<dbReference type="eggNOG" id="ENOG502TDKJ">
    <property type="taxonomic scope" value="Eukaryota"/>
</dbReference>
<dbReference type="EMBL" id="FP929126">
    <property type="protein sequence ID" value="CBX95051.1"/>
    <property type="molecule type" value="Genomic_DNA"/>
</dbReference>
<reference evidence="2" key="1">
    <citation type="journal article" date="2011" name="Nat. Commun.">
        <title>Effector diversification within compartments of the Leptosphaeria maculans genome affected by Repeat-Induced Point mutations.</title>
        <authorList>
            <person name="Rouxel T."/>
            <person name="Grandaubert J."/>
            <person name="Hane J.K."/>
            <person name="Hoede C."/>
            <person name="van de Wouw A.P."/>
            <person name="Couloux A."/>
            <person name="Dominguez V."/>
            <person name="Anthouard V."/>
            <person name="Bally P."/>
            <person name="Bourras S."/>
            <person name="Cozijnsen A.J."/>
            <person name="Ciuffetti L.M."/>
            <person name="Degrave A."/>
            <person name="Dilmaghani A."/>
            <person name="Duret L."/>
            <person name="Fudal I."/>
            <person name="Goodwin S.B."/>
            <person name="Gout L."/>
            <person name="Glaser N."/>
            <person name="Linglin J."/>
            <person name="Kema G.H.J."/>
            <person name="Lapalu N."/>
            <person name="Lawrence C.B."/>
            <person name="May K."/>
            <person name="Meyer M."/>
            <person name="Ollivier B."/>
            <person name="Poulain J."/>
            <person name="Schoch C.L."/>
            <person name="Simon A."/>
            <person name="Spatafora J.W."/>
            <person name="Stachowiak A."/>
            <person name="Turgeon B.G."/>
            <person name="Tyler B.M."/>
            <person name="Vincent D."/>
            <person name="Weissenbach J."/>
            <person name="Amselem J."/>
            <person name="Quesneville H."/>
            <person name="Oliver R.P."/>
            <person name="Wincker P."/>
            <person name="Balesdent M.-H."/>
            <person name="Howlett B.J."/>
        </authorList>
    </citation>
    <scope>NUCLEOTIDE SEQUENCE [LARGE SCALE GENOMIC DNA]</scope>
    <source>
        <strain evidence="2">JN3 / isolate v23.1.3 / race Av1-4-5-6-7-8</strain>
    </source>
</reference>
<dbReference type="RefSeq" id="XP_003838530.1">
    <property type="nucleotide sequence ID" value="XM_003838482.1"/>
</dbReference>
<evidence type="ECO:0000313" key="2">
    <source>
        <dbReference type="Proteomes" id="UP000002668"/>
    </source>
</evidence>
<dbReference type="OMA" id="TELCFRK"/>
<dbReference type="GeneID" id="13288074"/>
<dbReference type="AlphaFoldDB" id="E4ZUH2"/>
<protein>
    <submittedName>
        <fullName evidence="1">Uncharacterized protein</fullName>
    </submittedName>
</protein>
<sequence>MSWSFQLQRINHSFERIASWYNEFMHRTELCFRELHERVTTLEEHQVSQGPTDEQVERLLRKILAERFSYSDPQSPEGVRDVNGNHALGGGRKFLAYPKPIAIDPASLVVEPDSVPSKAYSETFHMLESRLATFPYVSSPTSQDDVKDIKVDPNVGVAESAHNF</sequence>
<gene>
    <name evidence="1" type="ORF">LEMA_P114660.1</name>
</gene>
<proteinExistence type="predicted"/>
<dbReference type="VEuPathDB" id="FungiDB:LEMA_P114660.1"/>
<dbReference type="InParanoid" id="E4ZUH2"/>
<dbReference type="HOGENOM" id="CLU_1670290_0_0_1"/>